<dbReference type="OMA" id="CCKMACK"/>
<keyword evidence="1" id="KW-0732">Signal</keyword>
<feature type="signal peptide" evidence="1">
    <location>
        <begin position="1"/>
        <end position="22"/>
    </location>
</feature>
<organism evidence="4">
    <name type="scientific">Thelazia callipaeda</name>
    <name type="common">Oriental eyeworm</name>
    <name type="synonym">Parasitic nematode</name>
    <dbReference type="NCBI Taxonomy" id="103827"/>
    <lineage>
        <taxon>Eukaryota</taxon>
        <taxon>Metazoa</taxon>
        <taxon>Ecdysozoa</taxon>
        <taxon>Nematoda</taxon>
        <taxon>Chromadorea</taxon>
        <taxon>Rhabditida</taxon>
        <taxon>Spirurina</taxon>
        <taxon>Spiruromorpha</taxon>
        <taxon>Thelazioidea</taxon>
        <taxon>Thelaziidae</taxon>
        <taxon>Thelazia</taxon>
    </lineage>
</organism>
<evidence type="ECO:0000313" key="2">
    <source>
        <dbReference type="EMBL" id="VDM95010.1"/>
    </source>
</evidence>
<keyword evidence="3" id="KW-1185">Reference proteome</keyword>
<gene>
    <name evidence="2" type="ORF">TCLT_LOCUS156</name>
</gene>
<reference evidence="2 3" key="2">
    <citation type="submission" date="2018-11" db="EMBL/GenBank/DDBJ databases">
        <authorList>
            <consortium name="Pathogen Informatics"/>
        </authorList>
    </citation>
    <scope>NUCLEOTIDE SEQUENCE [LARGE SCALE GENOMIC DNA]</scope>
</reference>
<accession>A0A0N5CJF0</accession>
<evidence type="ECO:0000313" key="4">
    <source>
        <dbReference type="WBParaSite" id="TCLT_0000015501-mRNA-1"/>
    </source>
</evidence>
<dbReference type="Proteomes" id="UP000276776">
    <property type="component" value="Unassembled WGS sequence"/>
</dbReference>
<dbReference type="STRING" id="103827.A0A0N5CJF0"/>
<name>A0A0N5CJF0_THECL</name>
<proteinExistence type="predicted"/>
<reference evidence="4" key="1">
    <citation type="submission" date="2017-02" db="UniProtKB">
        <authorList>
            <consortium name="WormBaseParasite"/>
        </authorList>
    </citation>
    <scope>IDENTIFICATION</scope>
</reference>
<feature type="chain" id="PRO_5043126164" evidence="1">
    <location>
        <begin position="23"/>
        <end position="289"/>
    </location>
</feature>
<dbReference type="AlphaFoldDB" id="A0A0N5CJF0"/>
<evidence type="ECO:0000313" key="3">
    <source>
        <dbReference type="Proteomes" id="UP000276776"/>
    </source>
</evidence>
<dbReference type="EMBL" id="UYYF01000009">
    <property type="protein sequence ID" value="VDM95010.1"/>
    <property type="molecule type" value="Genomic_DNA"/>
</dbReference>
<dbReference type="OrthoDB" id="5870816at2759"/>
<protein>
    <submittedName>
        <fullName evidence="4">Gnk2-homologous domain-containing protein</fullName>
    </submittedName>
</protein>
<evidence type="ECO:0000256" key="1">
    <source>
        <dbReference type="SAM" id="SignalP"/>
    </source>
</evidence>
<dbReference type="WBParaSite" id="TCLT_0000015501-mRNA-1">
    <property type="protein sequence ID" value="TCLT_0000015501-mRNA-1"/>
    <property type="gene ID" value="TCLT_0000015501"/>
</dbReference>
<sequence>MFDAWIIATVACFVLIIEECRAEVKNKTGEGHYWGPPSAPHNWLSSSAFVPPPIVASQQGMARPQVMSPPQSISSSQGLASSHGWAPLIPSQAWLPPQNWIEIPSGTPTQHWISPRQLHSISPSASWSFSDDNNVCTLDASILIVLDSPTQTALQDQVQAQQSPYGDRSSKAVRMACADIATTSEQSCKACCKMACRQYGISSDAINGFLINPKEILRTNPSADQVASFPRVKRQISKQLPSLNSQSTSQMSCMCCGPRSSPMPWHNFVANPYSTQLQPIVNIGWPNNA</sequence>